<evidence type="ECO:0000259" key="2">
    <source>
        <dbReference type="Pfam" id="PF25335"/>
    </source>
</evidence>
<dbReference type="Pfam" id="PF25334">
    <property type="entry name" value="C2_GRDP"/>
    <property type="match status" value="1"/>
</dbReference>
<dbReference type="AlphaFoldDB" id="A0AAW1H2C1"/>
<evidence type="ECO:0000313" key="4">
    <source>
        <dbReference type="Proteomes" id="UP001443914"/>
    </source>
</evidence>
<dbReference type="EMBL" id="JBDFQZ010000013">
    <property type="protein sequence ID" value="KAK9670142.1"/>
    <property type="molecule type" value="Genomic_DNA"/>
</dbReference>
<accession>A0AAW1H2C1</accession>
<dbReference type="Proteomes" id="UP001443914">
    <property type="component" value="Unassembled WGS sequence"/>
</dbReference>
<comment type="caution">
    <text evidence="3">The sequence shown here is derived from an EMBL/GenBank/DDBJ whole genome shotgun (WGS) entry which is preliminary data.</text>
</comment>
<sequence length="821" mass="91088">MEKEQVKEWAEAQKITVSVDLVEAAKTHMKFLAAVNYRNRFLFEDDTLQRAVYRYNAFWLPLLAKHLKSPVSEEPLVVPLDCELIWHCHRLNPIQYKIDCQRLYGRILTNHKVISSIQTTSKSSTEAIWNKMYPDEPYELDLLRPFSEDVMKNRSENDKFTNYDLIAAVKRQMNFTYQACRPSMSDDLFLQEALCRYKGFLHIIRSNRKTNQQRFSVPTYDIDLMWHTHQLYPDSYCKDTIELVGSVVQHNDSDPDKSKGSKLDIGYQETTKQWQQMFGSSYWKAGAMYKGQIPTPVTQAPYKSNLKASELDSSDKYSSLPQLPTVNAVEVILEFLDIKNLPEEKKENLVVGISKKNEVDKVFNTKRWLGISSASTDKMFAMFQCEPTGEFLFELMSYSPTSDELKPNNSMKMLGSCSLPFGELVASPSQLSINKWISVDLGSDIENSEPVLLHVLMSFSPPTLAPRLFQLVQCSTTKTDQIHAHVVDSFGKIVFTLQKRNIIKEETKCTSDLLTEVYCIKDSGEKHALVEFDGNCWSFNGTHGSFKLRDSSVKDDSLLELVGYEMVKLFPGRRLDFESNNADDTISEQDFTSVIGFSEDYPYGRAIALINSKLGMIKAVDESIVLPGIALAFILSDIPKGEVMTDFNALGEDKAKNEGAQCQGAKCVGRCGGCVDLASDVLSLVNAAGCACGPCKSPQMPSPKNEAFGAQCIGLCTNCGSGWKVAGCACGPCKSPQMPPPKNEAFGAQCIGLCTNCGSGWKAAGCACGPCKSPGLMNDEYGGNFKAAGCACGPCKSPGMMNDEYDAALMTDNAVDIVVSN</sequence>
<reference evidence="3 4" key="1">
    <citation type="submission" date="2024-03" db="EMBL/GenBank/DDBJ databases">
        <title>WGS assembly of Saponaria officinalis var. Norfolk2.</title>
        <authorList>
            <person name="Jenkins J."/>
            <person name="Shu S."/>
            <person name="Grimwood J."/>
            <person name="Barry K."/>
            <person name="Goodstein D."/>
            <person name="Schmutz J."/>
            <person name="Leebens-Mack J."/>
            <person name="Osbourn A."/>
        </authorList>
    </citation>
    <scope>NUCLEOTIDE SEQUENCE [LARGE SCALE GENOMIC DNA]</scope>
    <source>
        <strain evidence="4">cv. Norfolk2</strain>
        <strain evidence="3">JIC</strain>
        <tissue evidence="3">Leaf</tissue>
    </source>
</reference>
<dbReference type="PANTHER" id="PTHR34365">
    <property type="entry name" value="ENOLASE (DUF1399)"/>
    <property type="match status" value="1"/>
</dbReference>
<gene>
    <name evidence="3" type="ORF">RND81_13G180500</name>
</gene>
<proteinExistence type="predicted"/>
<dbReference type="EMBL" id="JBDFQZ010000013">
    <property type="protein sequence ID" value="KAK9670141.1"/>
    <property type="molecule type" value="Genomic_DNA"/>
</dbReference>
<dbReference type="Pfam" id="PF25335">
    <property type="entry name" value="GRDP_C"/>
    <property type="match status" value="1"/>
</dbReference>
<feature type="domain" description="GRPD C-terminal" evidence="2">
    <location>
        <begin position="486"/>
        <end position="618"/>
    </location>
</feature>
<dbReference type="PANTHER" id="PTHR34365:SF7">
    <property type="entry name" value="GLYCINE-RICH DOMAIN-CONTAINING PROTEIN 1"/>
    <property type="match status" value="1"/>
</dbReference>
<dbReference type="InterPro" id="IPR009836">
    <property type="entry name" value="GRDP-like"/>
</dbReference>
<protein>
    <submittedName>
        <fullName evidence="3">Uncharacterized protein</fullName>
    </submittedName>
</protein>
<keyword evidence="4" id="KW-1185">Reference proteome</keyword>
<evidence type="ECO:0000313" key="3">
    <source>
        <dbReference type="EMBL" id="KAK9670142.1"/>
    </source>
</evidence>
<dbReference type="Pfam" id="PF07173">
    <property type="entry name" value="GRDP-like"/>
    <property type="match status" value="1"/>
</dbReference>
<organism evidence="3 4">
    <name type="scientific">Saponaria officinalis</name>
    <name type="common">Common soapwort</name>
    <name type="synonym">Lychnis saponaria</name>
    <dbReference type="NCBI Taxonomy" id="3572"/>
    <lineage>
        <taxon>Eukaryota</taxon>
        <taxon>Viridiplantae</taxon>
        <taxon>Streptophyta</taxon>
        <taxon>Embryophyta</taxon>
        <taxon>Tracheophyta</taxon>
        <taxon>Spermatophyta</taxon>
        <taxon>Magnoliopsida</taxon>
        <taxon>eudicotyledons</taxon>
        <taxon>Gunneridae</taxon>
        <taxon>Pentapetalae</taxon>
        <taxon>Caryophyllales</taxon>
        <taxon>Caryophyllaceae</taxon>
        <taxon>Caryophylleae</taxon>
        <taxon>Saponaria</taxon>
    </lineage>
</organism>
<dbReference type="InterPro" id="IPR057518">
    <property type="entry name" value="GRDP_C"/>
</dbReference>
<evidence type="ECO:0000259" key="1">
    <source>
        <dbReference type="Pfam" id="PF25334"/>
    </source>
</evidence>
<feature type="domain" description="GRDP C2" evidence="1">
    <location>
        <begin position="326"/>
        <end position="460"/>
    </location>
</feature>
<name>A0AAW1H2C1_SAPOF</name>
<dbReference type="InterPro" id="IPR057458">
    <property type="entry name" value="GRDP_C2"/>
</dbReference>